<keyword evidence="10" id="KW-1185">Reference proteome</keyword>
<evidence type="ECO:0000256" key="6">
    <source>
        <dbReference type="ARBA" id="ARBA00022840"/>
    </source>
</evidence>
<feature type="active site" description="Proton donor" evidence="8">
    <location>
        <position position="36"/>
    </location>
</feature>
<dbReference type="PANTHER" id="PTHR21299:SF1">
    <property type="entry name" value="PANTOATE--BETA-ALANINE LIGASE"/>
    <property type="match status" value="1"/>
</dbReference>
<comment type="caution">
    <text evidence="9">The sequence shown here is derived from an EMBL/GenBank/DDBJ whole genome shotgun (WGS) entry which is preliminary data.</text>
</comment>
<keyword evidence="6 8" id="KW-0067">ATP-binding</keyword>
<gene>
    <name evidence="8 9" type="primary">panC</name>
    <name evidence="9" type="ORF">JANAI62_07260</name>
</gene>
<dbReference type="InterPro" id="IPR003721">
    <property type="entry name" value="Pantoate_ligase"/>
</dbReference>
<dbReference type="Proteomes" id="UP000786693">
    <property type="component" value="Unassembled WGS sequence"/>
</dbReference>
<protein>
    <recommendedName>
        <fullName evidence="8">Pantothenate synthetase</fullName>
        <shortName evidence="8">PS</shortName>
        <ecNumber evidence="8">6.3.2.1</ecNumber>
    </recommendedName>
    <alternativeName>
        <fullName evidence="8">Pantoate--beta-alanine ligase</fullName>
    </alternativeName>
    <alternativeName>
        <fullName evidence="8">Pantoate-activating enzyme</fullName>
    </alternativeName>
</protein>
<feature type="binding site" evidence="8">
    <location>
        <position position="60"/>
    </location>
    <ligand>
        <name>(R)-pantoate</name>
        <dbReference type="ChEBI" id="CHEBI:15980"/>
    </ligand>
</feature>
<evidence type="ECO:0000256" key="3">
    <source>
        <dbReference type="ARBA" id="ARBA00022598"/>
    </source>
</evidence>
<comment type="subunit">
    <text evidence="8">Homodimer.</text>
</comment>
<keyword evidence="3 8" id="KW-0436">Ligase</keyword>
<dbReference type="PANTHER" id="PTHR21299">
    <property type="entry name" value="CYTIDYLATE KINASE/PANTOATE-BETA-ALANINE LIGASE"/>
    <property type="match status" value="1"/>
</dbReference>
<evidence type="ECO:0000256" key="8">
    <source>
        <dbReference type="HAMAP-Rule" id="MF_00158"/>
    </source>
</evidence>
<organism evidence="9 10">
    <name type="scientific">Jannaschia pagri</name>
    <dbReference type="NCBI Taxonomy" id="2829797"/>
    <lineage>
        <taxon>Bacteria</taxon>
        <taxon>Pseudomonadati</taxon>
        <taxon>Pseudomonadota</taxon>
        <taxon>Alphaproteobacteria</taxon>
        <taxon>Rhodobacterales</taxon>
        <taxon>Roseobacteraceae</taxon>
        <taxon>Jannaschia</taxon>
    </lineage>
</organism>
<keyword evidence="8" id="KW-0963">Cytoplasm</keyword>
<feature type="binding site" evidence="8">
    <location>
        <begin position="29"/>
        <end position="36"/>
    </location>
    <ligand>
        <name>ATP</name>
        <dbReference type="ChEBI" id="CHEBI:30616"/>
    </ligand>
</feature>
<dbReference type="RefSeq" id="WP_220747599.1">
    <property type="nucleotide sequence ID" value="NZ_BPFH01000001.1"/>
</dbReference>
<comment type="subcellular location">
    <subcellularLocation>
        <location evidence="8">Cytoplasm</location>
    </subcellularLocation>
</comment>
<feature type="binding site" evidence="8">
    <location>
        <position position="60"/>
    </location>
    <ligand>
        <name>beta-alanine</name>
        <dbReference type="ChEBI" id="CHEBI:57966"/>
    </ligand>
</feature>
<feature type="binding site" evidence="8">
    <location>
        <begin position="146"/>
        <end position="149"/>
    </location>
    <ligand>
        <name>ATP</name>
        <dbReference type="ChEBI" id="CHEBI:30616"/>
    </ligand>
</feature>
<dbReference type="NCBIfam" id="TIGR00018">
    <property type="entry name" value="panC"/>
    <property type="match status" value="1"/>
</dbReference>
<feature type="binding site" evidence="8">
    <location>
        <position position="175"/>
    </location>
    <ligand>
        <name>ATP</name>
        <dbReference type="ChEBI" id="CHEBI:30616"/>
    </ligand>
</feature>
<dbReference type="HAMAP" id="MF_00158">
    <property type="entry name" value="PanC"/>
    <property type="match status" value="1"/>
</dbReference>
<name>A0ABQ4NI54_9RHOB</name>
<comment type="miscellaneous">
    <text evidence="8">The reaction proceeds by a bi uni uni bi ping pong mechanism.</text>
</comment>
<comment type="catalytic activity">
    <reaction evidence="7 8">
        <text>(R)-pantoate + beta-alanine + ATP = (R)-pantothenate + AMP + diphosphate + H(+)</text>
        <dbReference type="Rhea" id="RHEA:10912"/>
        <dbReference type="ChEBI" id="CHEBI:15378"/>
        <dbReference type="ChEBI" id="CHEBI:15980"/>
        <dbReference type="ChEBI" id="CHEBI:29032"/>
        <dbReference type="ChEBI" id="CHEBI:30616"/>
        <dbReference type="ChEBI" id="CHEBI:33019"/>
        <dbReference type="ChEBI" id="CHEBI:57966"/>
        <dbReference type="ChEBI" id="CHEBI:456215"/>
        <dbReference type="EC" id="6.3.2.1"/>
    </reaction>
</comment>
<evidence type="ECO:0000256" key="1">
    <source>
        <dbReference type="ARBA" id="ARBA00004990"/>
    </source>
</evidence>
<dbReference type="SUPFAM" id="SSF52374">
    <property type="entry name" value="Nucleotidylyl transferase"/>
    <property type="match status" value="1"/>
</dbReference>
<dbReference type="InterPro" id="IPR042176">
    <property type="entry name" value="Pantoate_ligase_C"/>
</dbReference>
<reference evidence="9 10" key="1">
    <citation type="submission" date="2021-05" db="EMBL/GenBank/DDBJ databases">
        <title>Bacteria Genome sequencing.</title>
        <authorList>
            <person name="Takabe Y."/>
            <person name="Nakajima Y."/>
            <person name="Suzuki S."/>
            <person name="Shiozaki T."/>
        </authorList>
    </citation>
    <scope>NUCLEOTIDE SEQUENCE [LARGE SCALE GENOMIC DNA]</scope>
    <source>
        <strain evidence="9 10">AI_62</strain>
    </source>
</reference>
<evidence type="ECO:0000313" key="10">
    <source>
        <dbReference type="Proteomes" id="UP000786693"/>
    </source>
</evidence>
<evidence type="ECO:0000256" key="4">
    <source>
        <dbReference type="ARBA" id="ARBA00022655"/>
    </source>
</evidence>
<comment type="pathway">
    <text evidence="1 8">Cofactor biosynthesis; (R)-pantothenate biosynthesis; (R)-pantothenate from (R)-pantoate and beta-alanine: step 1/1.</text>
</comment>
<dbReference type="Gene3D" id="3.40.50.620">
    <property type="entry name" value="HUPs"/>
    <property type="match status" value="1"/>
</dbReference>
<evidence type="ECO:0000313" key="9">
    <source>
        <dbReference type="EMBL" id="GIT94103.1"/>
    </source>
</evidence>
<dbReference type="Pfam" id="PF02569">
    <property type="entry name" value="Pantoate_ligase"/>
    <property type="match status" value="1"/>
</dbReference>
<evidence type="ECO:0000256" key="2">
    <source>
        <dbReference type="ARBA" id="ARBA00009256"/>
    </source>
</evidence>
<accession>A0ABQ4NI54</accession>
<evidence type="ECO:0000256" key="7">
    <source>
        <dbReference type="ARBA" id="ARBA00048258"/>
    </source>
</evidence>
<proteinExistence type="inferred from homology"/>
<dbReference type="Gene3D" id="3.30.1300.10">
    <property type="entry name" value="Pantoate-beta-alanine ligase, C-terminal domain"/>
    <property type="match status" value="1"/>
</dbReference>
<feature type="binding site" evidence="8">
    <location>
        <begin position="183"/>
        <end position="186"/>
    </location>
    <ligand>
        <name>ATP</name>
        <dbReference type="ChEBI" id="CHEBI:30616"/>
    </ligand>
</feature>
<dbReference type="EMBL" id="BPFH01000001">
    <property type="protein sequence ID" value="GIT94103.1"/>
    <property type="molecule type" value="Genomic_DNA"/>
</dbReference>
<feature type="binding site" evidence="8">
    <location>
        <position position="152"/>
    </location>
    <ligand>
        <name>(R)-pantoate</name>
        <dbReference type="ChEBI" id="CHEBI:15980"/>
    </ligand>
</feature>
<dbReference type="EC" id="6.3.2.1" evidence="8"/>
<comment type="similarity">
    <text evidence="2 8">Belongs to the pantothenate synthetase family.</text>
</comment>
<dbReference type="InterPro" id="IPR014729">
    <property type="entry name" value="Rossmann-like_a/b/a_fold"/>
</dbReference>
<comment type="function">
    <text evidence="8">Catalyzes the condensation of pantoate with beta-alanine in an ATP-dependent reaction via a pantoyl-adenylate intermediate.</text>
</comment>
<evidence type="ECO:0000256" key="5">
    <source>
        <dbReference type="ARBA" id="ARBA00022741"/>
    </source>
</evidence>
<keyword evidence="4 8" id="KW-0566">Pantothenate biosynthesis</keyword>
<sequence length="282" mass="30012">MRICRTVAEMRAACAELRAEGTLGLVPTMGALHAGHMALVGAAVAGCNRAVASVFVNPTQFENPDDLAKYPADTERDLEMLRAAGVAAVFLPEAAEIYPEGAETIVETTRLANMLHGEVRPGHFRGVATVVTKLFSVVRPDRAYFGKKDYQQLHVVRQLAQDLLLGVEVVAVETVRDADGLALSSRNVRLTEAQRAAAPVLQATLQEAAEALRAGSTVEAVTEQVRARIEAEPLAQLEGFDVVKSGVFVPATGVVVGQGRIGMMMSAAFGPVLLLDQLEVDV</sequence>
<keyword evidence="5 8" id="KW-0547">Nucleotide-binding</keyword>